<keyword evidence="3" id="KW-0808">Transferase</keyword>
<dbReference type="EMBL" id="CP032419">
    <property type="protein sequence ID" value="AYC33896.1"/>
    <property type="molecule type" value="Genomic_DNA"/>
</dbReference>
<protein>
    <submittedName>
        <fullName evidence="3">Methyltransferase domain-containing protein</fullName>
    </submittedName>
</protein>
<dbReference type="KEGG" id="pcav:D3880_16690"/>
<accession>A0A385Z439</accession>
<gene>
    <name evidence="3" type="ORF">D3880_16690</name>
</gene>
<evidence type="ECO:0000256" key="1">
    <source>
        <dbReference type="ARBA" id="ARBA00022428"/>
    </source>
</evidence>
<organism evidence="3 4">
    <name type="scientific">Pseudomonas cavernae</name>
    <dbReference type="NCBI Taxonomy" id="2320867"/>
    <lineage>
        <taxon>Bacteria</taxon>
        <taxon>Pseudomonadati</taxon>
        <taxon>Pseudomonadota</taxon>
        <taxon>Gammaproteobacteria</taxon>
        <taxon>Pseudomonadales</taxon>
        <taxon>Pseudomonadaceae</taxon>
        <taxon>Pseudomonas</taxon>
    </lineage>
</organism>
<dbReference type="OrthoDB" id="9797252at2"/>
<keyword evidence="1" id="KW-0474">Menaquinone biosynthesis</keyword>
<dbReference type="CDD" id="cd02440">
    <property type="entry name" value="AdoMet_MTases"/>
    <property type="match status" value="1"/>
</dbReference>
<dbReference type="GO" id="GO:0008757">
    <property type="term" value="F:S-adenosylmethionine-dependent methyltransferase activity"/>
    <property type="evidence" value="ECO:0007669"/>
    <property type="project" value="InterPro"/>
</dbReference>
<proteinExistence type="predicted"/>
<sequence length="276" mass="29086">MSKSASGRTNRSPAEVYEEFFVPALFQQWGRRVAAEAGIGTGERVLDVACGTGVLACAAAESVGPGGAVVGLDPNEEMLAVARSKSARVEWRVGRAESLPFPDESFDAVVSQFGLMFFEDRSAALREMLRVLRPGGRLAVAVCDALEHSPGYAALAELLQRLFGERVAGAFRAPFLLGDAQLLLALCSAAGIAEAQVMRHEGTVRFASIEALISTERACVWTLGGLLDEAQFERLQQEAGQALRAFAPADGRVAFAMPVLIVTATKPGGAEFGGGA</sequence>
<dbReference type="InterPro" id="IPR029063">
    <property type="entry name" value="SAM-dependent_MTases_sf"/>
</dbReference>
<keyword evidence="4" id="KW-1185">Reference proteome</keyword>
<reference evidence="4" key="1">
    <citation type="submission" date="2018-09" db="EMBL/GenBank/DDBJ databases">
        <authorList>
            <person name="Zhu H."/>
        </authorList>
    </citation>
    <scope>NUCLEOTIDE SEQUENCE [LARGE SCALE GENOMIC DNA]</scope>
    <source>
        <strain evidence="4">K2W31S-8</strain>
    </source>
</reference>
<dbReference type="InterPro" id="IPR004033">
    <property type="entry name" value="UbiE/COQ5_MeTrFase"/>
</dbReference>
<dbReference type="GO" id="GO:0032259">
    <property type="term" value="P:methylation"/>
    <property type="evidence" value="ECO:0007669"/>
    <property type="project" value="UniProtKB-KW"/>
</dbReference>
<dbReference type="RefSeq" id="WP_119894551.1">
    <property type="nucleotide sequence ID" value="NZ_CP032419.1"/>
</dbReference>
<evidence type="ECO:0000313" key="4">
    <source>
        <dbReference type="Proteomes" id="UP000265560"/>
    </source>
</evidence>
<evidence type="ECO:0000313" key="3">
    <source>
        <dbReference type="EMBL" id="AYC33896.1"/>
    </source>
</evidence>
<dbReference type="Pfam" id="PF08241">
    <property type="entry name" value="Methyltransf_11"/>
    <property type="match status" value="1"/>
</dbReference>
<dbReference type="AlphaFoldDB" id="A0A385Z439"/>
<dbReference type="Gene3D" id="3.40.50.150">
    <property type="entry name" value="Vaccinia Virus protein VP39"/>
    <property type="match status" value="1"/>
</dbReference>
<dbReference type="InterPro" id="IPR050508">
    <property type="entry name" value="Methyltransf_Superfamily"/>
</dbReference>
<feature type="domain" description="Methyltransferase type 11" evidence="2">
    <location>
        <begin position="46"/>
        <end position="139"/>
    </location>
</feature>
<evidence type="ECO:0000259" key="2">
    <source>
        <dbReference type="Pfam" id="PF08241"/>
    </source>
</evidence>
<dbReference type="GO" id="GO:0009234">
    <property type="term" value="P:menaquinone biosynthetic process"/>
    <property type="evidence" value="ECO:0007669"/>
    <property type="project" value="UniProtKB-KW"/>
</dbReference>
<dbReference type="SUPFAM" id="SSF53335">
    <property type="entry name" value="S-adenosyl-L-methionine-dependent methyltransferases"/>
    <property type="match status" value="1"/>
</dbReference>
<dbReference type="PROSITE" id="PS51608">
    <property type="entry name" value="SAM_MT_UBIE"/>
    <property type="match status" value="1"/>
</dbReference>
<keyword evidence="3" id="KW-0489">Methyltransferase</keyword>
<name>A0A385Z439_9PSED</name>
<dbReference type="Proteomes" id="UP000265560">
    <property type="component" value="Chromosome"/>
</dbReference>
<dbReference type="InterPro" id="IPR013216">
    <property type="entry name" value="Methyltransf_11"/>
</dbReference>
<dbReference type="PANTHER" id="PTHR42912:SF80">
    <property type="entry name" value="METHYLTRANSFERASE DOMAIN-CONTAINING PROTEIN"/>
    <property type="match status" value="1"/>
</dbReference>
<dbReference type="PANTHER" id="PTHR42912">
    <property type="entry name" value="METHYLTRANSFERASE"/>
    <property type="match status" value="1"/>
</dbReference>